<dbReference type="GO" id="GO:0016787">
    <property type="term" value="F:hydrolase activity"/>
    <property type="evidence" value="ECO:0007669"/>
    <property type="project" value="UniProtKB-KW"/>
</dbReference>
<dbReference type="InterPro" id="IPR029058">
    <property type="entry name" value="AB_hydrolase_fold"/>
</dbReference>
<keyword evidence="1" id="KW-0732">Signal</keyword>
<reference evidence="2 3" key="1">
    <citation type="submission" date="2019-11" db="EMBL/GenBank/DDBJ databases">
        <authorList>
            <person name="Ay H."/>
        </authorList>
    </citation>
    <scope>NUCLEOTIDE SEQUENCE [LARGE SCALE GENOMIC DNA]</scope>
    <source>
        <strain evidence="2 3">BG9H</strain>
    </source>
</reference>
<dbReference type="InterPro" id="IPR002918">
    <property type="entry name" value="Lipase_EstA/Esterase_EstB"/>
</dbReference>
<sequence length="225" mass="24287">MMKNLLRALPAFVLSAAPLFPVPASAQTAAPHPDPVVFVHGYSSDGSTWNAMADRFRADGWPKARLDQWSYDTAQSNATSATRLAQEIDRVLKATGAKKVDLVTHSMGALPSRHHLKKSAGVRKKVDAFVSLAGPNHGTDMARWCGSPSCVEMRPNSAFLTSLNAGDETPGNVRYATWSSHCDQIVPQASTLLSGAVNKKTRCLSHSRLHTDAGVYRQVRAHIAS</sequence>
<organism evidence="2 3">
    <name type="scientific">Streptomyces anatolicus</name>
    <dbReference type="NCBI Taxonomy" id="2675858"/>
    <lineage>
        <taxon>Bacteria</taxon>
        <taxon>Bacillati</taxon>
        <taxon>Actinomycetota</taxon>
        <taxon>Actinomycetes</taxon>
        <taxon>Kitasatosporales</taxon>
        <taxon>Streptomycetaceae</taxon>
        <taxon>Streptomyces</taxon>
    </lineage>
</organism>
<evidence type="ECO:0000313" key="3">
    <source>
        <dbReference type="Proteomes" id="UP001197114"/>
    </source>
</evidence>
<proteinExistence type="predicted"/>
<comment type="caution">
    <text evidence="2">The sequence shown here is derived from an EMBL/GenBank/DDBJ whole genome shotgun (WGS) entry which is preliminary data.</text>
</comment>
<keyword evidence="2" id="KW-0378">Hydrolase</keyword>
<protein>
    <submittedName>
        <fullName evidence="2">Alpha/beta hydrolase</fullName>
    </submittedName>
</protein>
<name>A0ABS6YQ37_9ACTN</name>
<dbReference type="PANTHER" id="PTHR32015:SF1">
    <property type="entry name" value="LIPASE"/>
    <property type="match status" value="1"/>
</dbReference>
<feature type="chain" id="PRO_5047016505" evidence="1">
    <location>
        <begin position="27"/>
        <end position="225"/>
    </location>
</feature>
<dbReference type="PANTHER" id="PTHR32015">
    <property type="entry name" value="FASTING INDUCED LIPASE"/>
    <property type="match status" value="1"/>
</dbReference>
<dbReference type="Proteomes" id="UP001197114">
    <property type="component" value="Unassembled WGS sequence"/>
</dbReference>
<gene>
    <name evidence="2" type="ORF">GKQ77_18585</name>
</gene>
<evidence type="ECO:0000313" key="2">
    <source>
        <dbReference type="EMBL" id="MBW5423543.1"/>
    </source>
</evidence>
<dbReference type="SUPFAM" id="SSF53474">
    <property type="entry name" value="alpha/beta-Hydrolases"/>
    <property type="match status" value="1"/>
</dbReference>
<keyword evidence="3" id="KW-1185">Reference proteome</keyword>
<dbReference type="Pfam" id="PF01674">
    <property type="entry name" value="Lipase_2"/>
    <property type="match status" value="1"/>
</dbReference>
<accession>A0ABS6YQ37</accession>
<feature type="signal peptide" evidence="1">
    <location>
        <begin position="1"/>
        <end position="26"/>
    </location>
</feature>
<dbReference type="Gene3D" id="3.40.50.1820">
    <property type="entry name" value="alpha/beta hydrolase"/>
    <property type="match status" value="1"/>
</dbReference>
<evidence type="ECO:0000256" key="1">
    <source>
        <dbReference type="SAM" id="SignalP"/>
    </source>
</evidence>
<dbReference type="EMBL" id="WMBF01000198">
    <property type="protein sequence ID" value="MBW5423543.1"/>
    <property type="molecule type" value="Genomic_DNA"/>
</dbReference>